<reference evidence="1" key="1">
    <citation type="journal article" date="2022" name="bioRxiv">
        <title>Discovery and biosynthetic assessment of Streptomyces ortus sp nov. isolated from a deep-sea sponge.</title>
        <authorList>
            <person name="Williams S.E."/>
        </authorList>
    </citation>
    <scope>NUCLEOTIDE SEQUENCE</scope>
    <source>
        <strain evidence="1">A15ISP2-DRY2</strain>
    </source>
</reference>
<gene>
    <name evidence="1" type="ORF">K3769_00595</name>
</gene>
<evidence type="ECO:0000313" key="1">
    <source>
        <dbReference type="EMBL" id="MCX4231293.1"/>
    </source>
</evidence>
<comment type="caution">
    <text evidence="1">The sequence shown here is derived from an EMBL/GenBank/DDBJ whole genome shotgun (WGS) entry which is preliminary data.</text>
</comment>
<keyword evidence="2" id="KW-1185">Reference proteome</keyword>
<sequence>MLRLLQQNEIATREWADLTAAVPSHCGALVVDLALHYAEIWANFAKLLDERVRIEGRRTDEVTARDV</sequence>
<evidence type="ECO:0008006" key="3">
    <source>
        <dbReference type="Google" id="ProtNLM"/>
    </source>
</evidence>
<proteinExistence type="predicted"/>
<name>A0ABT3UUS0_9ACTN</name>
<evidence type="ECO:0000313" key="2">
    <source>
        <dbReference type="Proteomes" id="UP001165590"/>
    </source>
</evidence>
<dbReference type="Proteomes" id="UP001165590">
    <property type="component" value="Unassembled WGS sequence"/>
</dbReference>
<dbReference type="RefSeq" id="WP_267024415.1">
    <property type="nucleotide sequence ID" value="NZ_JAIFZO010000001.1"/>
</dbReference>
<dbReference type="EMBL" id="JAIFZO010000001">
    <property type="protein sequence ID" value="MCX4231293.1"/>
    <property type="molecule type" value="Genomic_DNA"/>
</dbReference>
<organism evidence="1 2">
    <name type="scientific">Streptomyces ortus</name>
    <dbReference type="NCBI Taxonomy" id="2867268"/>
    <lineage>
        <taxon>Bacteria</taxon>
        <taxon>Bacillati</taxon>
        <taxon>Actinomycetota</taxon>
        <taxon>Actinomycetes</taxon>
        <taxon>Kitasatosporales</taxon>
        <taxon>Streptomycetaceae</taxon>
        <taxon>Streptomyces</taxon>
    </lineage>
</organism>
<protein>
    <recommendedName>
        <fullName evidence="3">Mycothiol-dependent maleylpyruvate isomerase metal-binding domain-containing protein</fullName>
    </recommendedName>
</protein>
<accession>A0ABT3UUS0</accession>